<dbReference type="OrthoDB" id="194754at2157"/>
<protein>
    <submittedName>
        <fullName evidence="2">PIN domain-containing protein</fullName>
    </submittedName>
</protein>
<feature type="domain" description="PIN" evidence="1">
    <location>
        <begin position="5"/>
        <end position="115"/>
    </location>
</feature>
<organism evidence="2 3">
    <name type="scientific">Halorubrum aquaticum</name>
    <dbReference type="NCBI Taxonomy" id="387340"/>
    <lineage>
        <taxon>Archaea</taxon>
        <taxon>Methanobacteriati</taxon>
        <taxon>Methanobacteriota</taxon>
        <taxon>Stenosarchaea group</taxon>
        <taxon>Halobacteria</taxon>
        <taxon>Halobacteriales</taxon>
        <taxon>Haloferacaceae</taxon>
        <taxon>Halorubrum</taxon>
    </lineage>
</organism>
<evidence type="ECO:0000313" key="3">
    <source>
        <dbReference type="Proteomes" id="UP000323537"/>
    </source>
</evidence>
<dbReference type="InterPro" id="IPR029060">
    <property type="entry name" value="PIN-like_dom_sf"/>
</dbReference>
<keyword evidence="3" id="KW-1185">Reference proteome</keyword>
<sequence>MTATYVETDFLFAVAKPDDWLSEEVEAVLGERTVETSLLAYAEFLVAAYTEDEGFDFEVAPLVANMLDMVPLPSAKDEEVLLAAATYLDDHDLTPFDALHAAHASIRHEGVLVGSDLSYDALSDIERHQLESE</sequence>
<dbReference type="EMBL" id="FOPZ01000009">
    <property type="protein sequence ID" value="SFH56691.1"/>
    <property type="molecule type" value="Genomic_DNA"/>
</dbReference>
<dbReference type="InterPro" id="IPR002716">
    <property type="entry name" value="PIN_dom"/>
</dbReference>
<dbReference type="RefSeq" id="WP_149784474.1">
    <property type="nucleotide sequence ID" value="NZ_BAAADP010000001.1"/>
</dbReference>
<dbReference type="SUPFAM" id="SSF88723">
    <property type="entry name" value="PIN domain-like"/>
    <property type="match status" value="1"/>
</dbReference>
<name>A0A1I3B4Q3_9EURY</name>
<dbReference type="Pfam" id="PF01850">
    <property type="entry name" value="PIN"/>
    <property type="match status" value="1"/>
</dbReference>
<dbReference type="AlphaFoldDB" id="A0A1I3B4Q3"/>
<reference evidence="2 3" key="1">
    <citation type="submission" date="2016-10" db="EMBL/GenBank/DDBJ databases">
        <authorList>
            <person name="Varghese N."/>
            <person name="Submissions S."/>
        </authorList>
    </citation>
    <scope>NUCLEOTIDE SEQUENCE [LARGE SCALE GENOMIC DNA]</scope>
    <source>
        <strain evidence="2 3">CGMCC 1.6377</strain>
    </source>
</reference>
<evidence type="ECO:0000313" key="2">
    <source>
        <dbReference type="EMBL" id="SFH56691.1"/>
    </source>
</evidence>
<evidence type="ECO:0000259" key="1">
    <source>
        <dbReference type="Pfam" id="PF01850"/>
    </source>
</evidence>
<dbReference type="Proteomes" id="UP000323537">
    <property type="component" value="Unassembled WGS sequence"/>
</dbReference>
<proteinExistence type="predicted"/>
<accession>A0A1I3B4Q3</accession>
<gene>
    <name evidence="2" type="ORF">SAMN04488066_10933</name>
</gene>